<evidence type="ECO:0000256" key="2">
    <source>
        <dbReference type="SAM" id="Phobius"/>
    </source>
</evidence>
<dbReference type="Proteomes" id="UP001501138">
    <property type="component" value="Unassembled WGS sequence"/>
</dbReference>
<protein>
    <submittedName>
        <fullName evidence="3">Uncharacterized protein</fullName>
    </submittedName>
</protein>
<proteinExistence type="predicted"/>
<evidence type="ECO:0000256" key="1">
    <source>
        <dbReference type="SAM" id="MobiDB-lite"/>
    </source>
</evidence>
<keyword evidence="2" id="KW-0472">Membrane</keyword>
<feature type="transmembrane region" description="Helical" evidence="2">
    <location>
        <begin position="40"/>
        <end position="65"/>
    </location>
</feature>
<reference evidence="3 4" key="1">
    <citation type="journal article" date="2019" name="Int. J. Syst. Evol. Microbiol.">
        <title>The Global Catalogue of Microorganisms (GCM) 10K type strain sequencing project: providing services to taxonomists for standard genome sequencing and annotation.</title>
        <authorList>
            <consortium name="The Broad Institute Genomics Platform"/>
            <consortium name="The Broad Institute Genome Sequencing Center for Infectious Disease"/>
            <person name="Wu L."/>
            <person name="Ma J."/>
        </authorList>
    </citation>
    <scope>NUCLEOTIDE SEQUENCE [LARGE SCALE GENOMIC DNA]</scope>
    <source>
        <strain evidence="3 4">JCM 15589</strain>
    </source>
</reference>
<accession>A0ABN2JVC9</accession>
<sequence>MTPSTSVTFDVWSGNEDGPGAGPGPGVPVVVPSRPARPSAALLAVVGLGATLLGAVAALAVLLAAPQMRAPTAPPAQAPATVTLSPEQLEKLVVEVGDDEWVLLRRPHQPVDSPSGDEGRAHRE</sequence>
<evidence type="ECO:0000313" key="4">
    <source>
        <dbReference type="Proteomes" id="UP001501138"/>
    </source>
</evidence>
<keyword evidence="4" id="KW-1185">Reference proteome</keyword>
<gene>
    <name evidence="3" type="ORF">GCM10009809_39740</name>
</gene>
<name>A0ABN2JVC9_9MICO</name>
<feature type="region of interest" description="Disordered" evidence="1">
    <location>
        <begin position="105"/>
        <end position="124"/>
    </location>
</feature>
<comment type="caution">
    <text evidence="3">The sequence shown here is derived from an EMBL/GenBank/DDBJ whole genome shotgun (WGS) entry which is preliminary data.</text>
</comment>
<evidence type="ECO:0000313" key="3">
    <source>
        <dbReference type="EMBL" id="GAA1740212.1"/>
    </source>
</evidence>
<organism evidence="3 4">
    <name type="scientific">Isoptericola hypogeus</name>
    <dbReference type="NCBI Taxonomy" id="300179"/>
    <lineage>
        <taxon>Bacteria</taxon>
        <taxon>Bacillati</taxon>
        <taxon>Actinomycetota</taxon>
        <taxon>Actinomycetes</taxon>
        <taxon>Micrococcales</taxon>
        <taxon>Promicromonosporaceae</taxon>
        <taxon>Isoptericola</taxon>
    </lineage>
</organism>
<keyword evidence="2" id="KW-0812">Transmembrane</keyword>
<dbReference type="EMBL" id="BAAAPM010000009">
    <property type="protein sequence ID" value="GAA1740212.1"/>
    <property type="molecule type" value="Genomic_DNA"/>
</dbReference>
<keyword evidence="2" id="KW-1133">Transmembrane helix</keyword>
<feature type="region of interest" description="Disordered" evidence="1">
    <location>
        <begin position="1"/>
        <end position="27"/>
    </location>
</feature>
<dbReference type="RefSeq" id="WP_344250592.1">
    <property type="nucleotide sequence ID" value="NZ_BAAAPM010000009.1"/>
</dbReference>